<feature type="compositionally biased region" description="Polar residues" evidence="5">
    <location>
        <begin position="204"/>
        <end position="225"/>
    </location>
</feature>
<dbReference type="OrthoDB" id="787137at2759"/>
<keyword evidence="3" id="KW-0156">Chromatin regulator</keyword>
<comment type="caution">
    <text evidence="7">The sequence shown here is derived from an EMBL/GenBank/DDBJ whole genome shotgun (WGS) entry which is preliminary data.</text>
</comment>
<dbReference type="GO" id="GO:0003677">
    <property type="term" value="F:DNA binding"/>
    <property type="evidence" value="ECO:0007669"/>
    <property type="project" value="InterPro"/>
</dbReference>
<keyword evidence="8" id="KW-1185">Reference proteome</keyword>
<evidence type="ECO:0000256" key="5">
    <source>
        <dbReference type="SAM" id="MobiDB-lite"/>
    </source>
</evidence>
<protein>
    <recommendedName>
        <fullName evidence="6">SAMD1-like winged helix (WH) domain-containing protein</fullName>
    </recommendedName>
</protein>
<evidence type="ECO:0000256" key="1">
    <source>
        <dbReference type="ARBA" id="ARBA00004123"/>
    </source>
</evidence>
<feature type="region of interest" description="Disordered" evidence="5">
    <location>
        <begin position="174"/>
        <end position="252"/>
    </location>
</feature>
<dbReference type="AlphaFoldDB" id="A0A1W0WCE8"/>
<sequence>MDASLSVSPAKGTVDPRILEFFRDSIKRIKNQKQRPSFDRIAQTLKTHHGCTNRAKIQNNLDMAIRDGLLLPVWTKGQECYKDPENLKSLRKFTVKTPADIRRAVKAAVREIGDPLGSYVPTIANYVRYSFSIGTPHDLEAGVIGAVSTLAGKGDLIKQGERYRTCHVAALDSPAKRNGQDSASALLDAEEEDDEDEMEPARIATTSPKRSSNTEATWSSSNNDVSPPKKDQMLSSNSKNEHSVVEASSADRGKLNAVLKKARPEESKQHSVRRFLRFQCWCCRFFTTSEQDLMKHVSGRSHEERTRKRIIYCNTCCFRTRNRSKLLDHLKKHNCHADKKDVSPACLLTFGIFTSFTLTD</sequence>
<feature type="compositionally biased region" description="Acidic residues" evidence="5">
    <location>
        <begin position="188"/>
        <end position="198"/>
    </location>
</feature>
<feature type="domain" description="SAMD1-like winged helix (WH)" evidence="6">
    <location>
        <begin position="10"/>
        <end position="87"/>
    </location>
</feature>
<comment type="subcellular location">
    <subcellularLocation>
        <location evidence="1">Nucleus</location>
    </subcellularLocation>
</comment>
<evidence type="ECO:0000313" key="8">
    <source>
        <dbReference type="Proteomes" id="UP000192578"/>
    </source>
</evidence>
<dbReference type="InterPro" id="IPR048589">
    <property type="entry name" value="SAMD1-like_WH"/>
</dbReference>
<feature type="compositionally biased region" description="Basic and acidic residues" evidence="5">
    <location>
        <begin position="239"/>
        <end position="252"/>
    </location>
</feature>
<reference evidence="8" key="1">
    <citation type="submission" date="2017-01" db="EMBL/GenBank/DDBJ databases">
        <title>Comparative genomics of anhydrobiosis in the tardigrade Hypsibius dujardini.</title>
        <authorList>
            <person name="Yoshida Y."/>
            <person name="Koutsovoulos G."/>
            <person name="Laetsch D."/>
            <person name="Stevens L."/>
            <person name="Kumar S."/>
            <person name="Horikawa D."/>
            <person name="Ishino K."/>
            <person name="Komine S."/>
            <person name="Tomita M."/>
            <person name="Blaxter M."/>
            <person name="Arakawa K."/>
        </authorList>
    </citation>
    <scope>NUCLEOTIDE SEQUENCE [LARGE SCALE GENOMIC DNA]</scope>
    <source>
        <strain evidence="8">Z151</strain>
    </source>
</reference>
<organism evidence="7 8">
    <name type="scientific">Hypsibius exemplaris</name>
    <name type="common">Freshwater tardigrade</name>
    <dbReference type="NCBI Taxonomy" id="2072580"/>
    <lineage>
        <taxon>Eukaryota</taxon>
        <taxon>Metazoa</taxon>
        <taxon>Ecdysozoa</taxon>
        <taxon>Tardigrada</taxon>
        <taxon>Eutardigrada</taxon>
        <taxon>Parachela</taxon>
        <taxon>Hypsibioidea</taxon>
        <taxon>Hypsibiidae</taxon>
        <taxon>Hypsibius</taxon>
    </lineage>
</organism>
<accession>A0A1W0WCE8</accession>
<evidence type="ECO:0000256" key="2">
    <source>
        <dbReference type="ARBA" id="ARBA00022553"/>
    </source>
</evidence>
<keyword evidence="2" id="KW-0597">Phosphoprotein</keyword>
<dbReference type="Proteomes" id="UP000192578">
    <property type="component" value="Unassembled WGS sequence"/>
</dbReference>
<evidence type="ECO:0000256" key="4">
    <source>
        <dbReference type="ARBA" id="ARBA00023242"/>
    </source>
</evidence>
<dbReference type="EMBL" id="MTYJ01000135">
    <property type="protein sequence ID" value="OQV12881.1"/>
    <property type="molecule type" value="Genomic_DNA"/>
</dbReference>
<dbReference type="SMART" id="SM00355">
    <property type="entry name" value="ZnF_C2H2"/>
    <property type="match status" value="2"/>
</dbReference>
<keyword evidence="4" id="KW-0539">Nucleus</keyword>
<evidence type="ECO:0000313" key="7">
    <source>
        <dbReference type="EMBL" id="OQV12881.1"/>
    </source>
</evidence>
<dbReference type="GO" id="GO:0005634">
    <property type="term" value="C:nucleus"/>
    <property type="evidence" value="ECO:0007669"/>
    <property type="project" value="UniProtKB-SubCell"/>
</dbReference>
<dbReference type="InterPro" id="IPR013087">
    <property type="entry name" value="Znf_C2H2_type"/>
</dbReference>
<proteinExistence type="predicted"/>
<dbReference type="PROSITE" id="PS52014">
    <property type="entry name" value="SAMD1_WH"/>
    <property type="match status" value="1"/>
</dbReference>
<gene>
    <name evidence="7" type="ORF">BV898_12900</name>
</gene>
<dbReference type="GO" id="GO:0006325">
    <property type="term" value="P:chromatin organization"/>
    <property type="evidence" value="ECO:0007669"/>
    <property type="project" value="UniProtKB-KW"/>
</dbReference>
<name>A0A1W0WCE8_HYPEX</name>
<dbReference type="Pfam" id="PF21524">
    <property type="entry name" value="SAMD1_WH"/>
    <property type="match status" value="1"/>
</dbReference>
<evidence type="ECO:0000256" key="3">
    <source>
        <dbReference type="ARBA" id="ARBA00022853"/>
    </source>
</evidence>
<evidence type="ECO:0000259" key="6">
    <source>
        <dbReference type="PROSITE" id="PS52014"/>
    </source>
</evidence>